<keyword evidence="4" id="KW-1185">Reference proteome</keyword>
<sequence>MLRNIRLALLGLWTLVLLILFIQNWGSPVTVVLAGQSGAPLPLSWVLLVSYGVGVGLGFLYVGSWRFHDQAFQRQAIRKLNQLMDRISFLESQTAPPSYYLPQDLPEPEYTPDPYAGRYSYANRPPERIRPEPAEDEPPYEQEDSGASIPDWRIADQPYPNEEEEWDS</sequence>
<evidence type="ECO:0000313" key="4">
    <source>
        <dbReference type="Proteomes" id="UP000830835"/>
    </source>
</evidence>
<feature type="transmembrane region" description="Helical" evidence="2">
    <location>
        <begin position="44"/>
        <end position="64"/>
    </location>
</feature>
<organism evidence="3 4">
    <name type="scientific">Thermostichus vulcanus str. 'Rupite'</name>
    <dbReference type="NCBI Taxonomy" id="2813851"/>
    <lineage>
        <taxon>Bacteria</taxon>
        <taxon>Bacillati</taxon>
        <taxon>Cyanobacteriota</taxon>
        <taxon>Cyanophyceae</taxon>
        <taxon>Thermostichales</taxon>
        <taxon>Thermostichaceae</taxon>
        <taxon>Thermostichus</taxon>
    </lineage>
</organism>
<keyword evidence="2" id="KW-0472">Membrane</keyword>
<keyword evidence="2" id="KW-0812">Transmembrane</keyword>
<name>A0ABT0CDB0_THEVL</name>
<dbReference type="RefSeq" id="WP_244351567.1">
    <property type="nucleotide sequence ID" value="NZ_JAFIRA010000036.1"/>
</dbReference>
<accession>A0ABT0CDB0</accession>
<protein>
    <submittedName>
        <fullName evidence="3">LapA family protein</fullName>
    </submittedName>
</protein>
<proteinExistence type="predicted"/>
<gene>
    <name evidence="3" type="ORF">JX360_12765</name>
</gene>
<comment type="caution">
    <text evidence="3">The sequence shown here is derived from an EMBL/GenBank/DDBJ whole genome shotgun (WGS) entry which is preliminary data.</text>
</comment>
<evidence type="ECO:0000256" key="1">
    <source>
        <dbReference type="SAM" id="MobiDB-lite"/>
    </source>
</evidence>
<reference evidence="3" key="1">
    <citation type="submission" date="2021-02" db="EMBL/GenBank/DDBJ databases">
        <title>The CRISPR/cas machinery reduction and long-range gene transfer in the hot spring cyanobacterium Synechococcus.</title>
        <authorList>
            <person name="Dvorak P."/>
            <person name="Jahodarova E."/>
            <person name="Hasler P."/>
            <person name="Poulickova A."/>
        </authorList>
    </citation>
    <scope>NUCLEOTIDE SEQUENCE</scope>
    <source>
        <strain evidence="3">Rupite</strain>
    </source>
</reference>
<evidence type="ECO:0000313" key="3">
    <source>
        <dbReference type="EMBL" id="MCJ2543766.1"/>
    </source>
</evidence>
<feature type="compositionally biased region" description="Acidic residues" evidence="1">
    <location>
        <begin position="134"/>
        <end position="144"/>
    </location>
</feature>
<dbReference type="EMBL" id="JAFIRA010000036">
    <property type="protein sequence ID" value="MCJ2543766.1"/>
    <property type="molecule type" value="Genomic_DNA"/>
</dbReference>
<dbReference type="Proteomes" id="UP000830835">
    <property type="component" value="Unassembled WGS sequence"/>
</dbReference>
<evidence type="ECO:0000256" key="2">
    <source>
        <dbReference type="SAM" id="Phobius"/>
    </source>
</evidence>
<feature type="region of interest" description="Disordered" evidence="1">
    <location>
        <begin position="96"/>
        <end position="168"/>
    </location>
</feature>
<keyword evidence="2" id="KW-1133">Transmembrane helix</keyword>